<dbReference type="AlphaFoldDB" id="A0AAP0KH80"/>
<name>A0AAP0KH80_9MAGN</name>
<reference evidence="2 3" key="1">
    <citation type="submission" date="2024-01" db="EMBL/GenBank/DDBJ databases">
        <title>Genome assemblies of Stephania.</title>
        <authorList>
            <person name="Yang L."/>
        </authorList>
    </citation>
    <scope>NUCLEOTIDE SEQUENCE [LARGE SCALE GENOMIC DNA]</scope>
    <source>
        <strain evidence="2">YNDBR</strain>
        <tissue evidence="2">Leaf</tissue>
    </source>
</reference>
<keyword evidence="3" id="KW-1185">Reference proteome</keyword>
<organism evidence="2 3">
    <name type="scientific">Stephania yunnanensis</name>
    <dbReference type="NCBI Taxonomy" id="152371"/>
    <lineage>
        <taxon>Eukaryota</taxon>
        <taxon>Viridiplantae</taxon>
        <taxon>Streptophyta</taxon>
        <taxon>Embryophyta</taxon>
        <taxon>Tracheophyta</taxon>
        <taxon>Spermatophyta</taxon>
        <taxon>Magnoliopsida</taxon>
        <taxon>Ranunculales</taxon>
        <taxon>Menispermaceae</taxon>
        <taxon>Menispermoideae</taxon>
        <taxon>Cissampelideae</taxon>
        <taxon>Stephania</taxon>
    </lineage>
</organism>
<dbReference type="Proteomes" id="UP001420932">
    <property type="component" value="Unassembled WGS sequence"/>
</dbReference>
<evidence type="ECO:0000256" key="1">
    <source>
        <dbReference type="SAM" id="Phobius"/>
    </source>
</evidence>
<keyword evidence="1" id="KW-0472">Membrane</keyword>
<feature type="transmembrane region" description="Helical" evidence="1">
    <location>
        <begin position="21"/>
        <end position="45"/>
    </location>
</feature>
<accession>A0AAP0KH80</accession>
<gene>
    <name evidence="2" type="ORF">Syun_009718</name>
</gene>
<feature type="transmembrane region" description="Helical" evidence="1">
    <location>
        <begin position="51"/>
        <end position="75"/>
    </location>
</feature>
<dbReference type="EMBL" id="JBBNAF010000004">
    <property type="protein sequence ID" value="KAK9151409.1"/>
    <property type="molecule type" value="Genomic_DNA"/>
</dbReference>
<sequence>MAMVFFQATLDKPVAVAVAPLMEVAVVVVVVVVVVMEAVVAVAAITHLVEAAVVVTEAVVAAITPLMEVVVAAAITLMEVMVVVADADTVEMAAVVEEEEVDRGDPTCTKRVSITPEVLFSKDYGVIMEELRNLYLETDMNGEPLPYDGRKSFYTRNRLPFVCKEFGFSVRNKQYVVAISLVAVIELGDYHLLYDEDSGRAW</sequence>
<proteinExistence type="predicted"/>
<protein>
    <submittedName>
        <fullName evidence="2">Uncharacterized protein</fullName>
    </submittedName>
</protein>
<comment type="caution">
    <text evidence="2">The sequence shown here is derived from an EMBL/GenBank/DDBJ whole genome shotgun (WGS) entry which is preliminary data.</text>
</comment>
<evidence type="ECO:0000313" key="2">
    <source>
        <dbReference type="EMBL" id="KAK9151409.1"/>
    </source>
</evidence>
<keyword evidence="1" id="KW-1133">Transmembrane helix</keyword>
<keyword evidence="1" id="KW-0812">Transmembrane</keyword>
<evidence type="ECO:0000313" key="3">
    <source>
        <dbReference type="Proteomes" id="UP001420932"/>
    </source>
</evidence>